<keyword evidence="4" id="KW-1185">Reference proteome</keyword>
<dbReference type="Pfam" id="PF13360">
    <property type="entry name" value="PQQ_2"/>
    <property type="match status" value="1"/>
</dbReference>
<dbReference type="AlphaFoldDB" id="A0A081BMH3"/>
<gene>
    <name evidence="3" type="ORF">U14_02834</name>
</gene>
<evidence type="ECO:0000259" key="2">
    <source>
        <dbReference type="Pfam" id="PF13360"/>
    </source>
</evidence>
<feature type="transmembrane region" description="Helical" evidence="1">
    <location>
        <begin position="34"/>
        <end position="51"/>
    </location>
</feature>
<keyword evidence="1" id="KW-0812">Transmembrane</keyword>
<protein>
    <recommendedName>
        <fullName evidence="2">Pyrrolo-quinoline quinone repeat domain-containing protein</fullName>
    </recommendedName>
</protein>
<accession>A0A081BMH3</accession>
<dbReference type="EMBL" id="DF820457">
    <property type="protein sequence ID" value="GAK51589.1"/>
    <property type="molecule type" value="Genomic_DNA"/>
</dbReference>
<evidence type="ECO:0000313" key="3">
    <source>
        <dbReference type="EMBL" id="GAK51589.1"/>
    </source>
</evidence>
<dbReference type="HOGENOM" id="CLU_603643_0_0_0"/>
<dbReference type="InterPro" id="IPR002372">
    <property type="entry name" value="PQQ_rpt_dom"/>
</dbReference>
<sequence length="453" mass="51525">MLKLMIGCLSFETAAVLLLNIPDRQLGWGRLKRWGLLICALFAVFGSLLYFREEGALRFFSRWSGKTQSPQHASLTVAWEYPDNRQDAGITSFINRGEVCIASTAEAILAIDMKTGAIRWKNIQLPRMIIKPQSENPAFPLIAVRQERRGETVIARIDPDYGETLWQQTLPLAFAEVTFDEQTIAAYAGRAVSALDMTGQLLWTKRFDGAVDISYAQWHSGLLIGQFQEKKQDTVDVTLRYLNRMCGAAFWEQQNGQEFPRYVVEKDAQIFSTPDGGMALMRLPDRTRIWKTINDKNDIVAQDGDLLYGMTAAFDRRTGMRRFSYPDGSAFSGLTKDFVATFQEINPQKKLLIFIDKISGEVKQNIEHRAWYFAKYLTEDERSLYFAMYLKPDGPDATEIRSELTRINKQSFAVESIPAGSNLGVLQFKVFTQEQLVFIPSFQRLGGYALSER</sequence>
<dbReference type="SUPFAM" id="SSF50998">
    <property type="entry name" value="Quinoprotein alcohol dehydrogenase-like"/>
    <property type="match status" value="1"/>
</dbReference>
<organism evidence="3 4">
    <name type="scientific">Candidatus Moduliflexus flocculans</name>
    <dbReference type="NCBI Taxonomy" id="1499966"/>
    <lineage>
        <taxon>Bacteria</taxon>
        <taxon>Candidatus Moduliflexota</taxon>
        <taxon>Candidatus Moduliflexia</taxon>
        <taxon>Candidatus Moduliflexales</taxon>
        <taxon>Candidatus Moduliflexaceae</taxon>
    </lineage>
</organism>
<evidence type="ECO:0000313" key="4">
    <source>
        <dbReference type="Proteomes" id="UP000030700"/>
    </source>
</evidence>
<reference evidence="3 4" key="1">
    <citation type="journal article" date="2015" name="PeerJ">
        <title>First genomic representation of candidate bacterial phylum KSB3 points to enhanced environmental sensing as a trigger of wastewater bulking.</title>
        <authorList>
            <person name="Sekiguchi Y."/>
            <person name="Ohashi A."/>
            <person name="Parks D.H."/>
            <person name="Yamauchi T."/>
            <person name="Tyson G.W."/>
            <person name="Hugenholtz P."/>
        </authorList>
    </citation>
    <scope>NUCLEOTIDE SEQUENCE [LARGE SCALE GENOMIC DNA]</scope>
</reference>
<proteinExistence type="predicted"/>
<dbReference type="InterPro" id="IPR015943">
    <property type="entry name" value="WD40/YVTN_repeat-like_dom_sf"/>
</dbReference>
<dbReference type="Proteomes" id="UP000030700">
    <property type="component" value="Unassembled WGS sequence"/>
</dbReference>
<evidence type="ECO:0000256" key="1">
    <source>
        <dbReference type="SAM" id="Phobius"/>
    </source>
</evidence>
<feature type="domain" description="Pyrrolo-quinoline quinone repeat" evidence="2">
    <location>
        <begin position="152"/>
        <end position="256"/>
    </location>
</feature>
<dbReference type="Gene3D" id="2.130.10.10">
    <property type="entry name" value="YVTN repeat-like/Quinoprotein amine dehydrogenase"/>
    <property type="match status" value="1"/>
</dbReference>
<name>A0A081BMH3_9BACT</name>
<dbReference type="InterPro" id="IPR011047">
    <property type="entry name" value="Quinoprotein_ADH-like_sf"/>
</dbReference>
<keyword evidence="1" id="KW-1133">Transmembrane helix</keyword>
<keyword evidence="1" id="KW-0472">Membrane</keyword>